<gene>
    <name evidence="2" type="ORF">BCR44DRAFT_110167</name>
</gene>
<evidence type="ECO:0000313" key="3">
    <source>
        <dbReference type="Proteomes" id="UP000193411"/>
    </source>
</evidence>
<keyword evidence="3" id="KW-1185">Reference proteome</keyword>
<accession>A0A1Y2HS57</accession>
<sequence length="177" mass="19640">PQQSTVERSLVDPDPAPLAAPSQSTNAPPTPSSSTEGTSAPASSADPTPQQPTAAERLQQTRAAFAQELQRPYTPSRLPEMGKVIMTACAELQADMLDCIYNGSIAERAKLCQTQSTRFWKCAEDYKYVLKRMGYTNKGVRDEQREVMVREANRIVQHAWTMDNETDVLQKFFAVSL</sequence>
<dbReference type="Proteomes" id="UP000193411">
    <property type="component" value="Unassembled WGS sequence"/>
</dbReference>
<dbReference type="AlphaFoldDB" id="A0A1Y2HS57"/>
<feature type="non-terminal residue" evidence="2">
    <location>
        <position position="1"/>
    </location>
</feature>
<evidence type="ECO:0000313" key="2">
    <source>
        <dbReference type="EMBL" id="ORZ36774.1"/>
    </source>
</evidence>
<name>A0A1Y2HS57_9FUNG</name>
<dbReference type="EMBL" id="MCFL01000015">
    <property type="protein sequence ID" value="ORZ36774.1"/>
    <property type="molecule type" value="Genomic_DNA"/>
</dbReference>
<feature type="region of interest" description="Disordered" evidence="1">
    <location>
        <begin position="1"/>
        <end position="53"/>
    </location>
</feature>
<feature type="compositionally biased region" description="Low complexity" evidence="1">
    <location>
        <begin position="17"/>
        <end position="45"/>
    </location>
</feature>
<evidence type="ECO:0000256" key="1">
    <source>
        <dbReference type="SAM" id="MobiDB-lite"/>
    </source>
</evidence>
<dbReference type="OrthoDB" id="2103031at2759"/>
<reference evidence="2 3" key="1">
    <citation type="submission" date="2016-07" db="EMBL/GenBank/DDBJ databases">
        <title>Pervasive Adenine N6-methylation of Active Genes in Fungi.</title>
        <authorList>
            <consortium name="DOE Joint Genome Institute"/>
            <person name="Mondo S.J."/>
            <person name="Dannebaum R.O."/>
            <person name="Kuo R.C."/>
            <person name="Labutti K."/>
            <person name="Haridas S."/>
            <person name="Kuo A."/>
            <person name="Salamov A."/>
            <person name="Ahrendt S.R."/>
            <person name="Lipzen A."/>
            <person name="Sullivan W."/>
            <person name="Andreopoulos W.B."/>
            <person name="Clum A."/>
            <person name="Lindquist E."/>
            <person name="Daum C."/>
            <person name="Ramamoorthy G.K."/>
            <person name="Gryganskyi A."/>
            <person name="Culley D."/>
            <person name="Magnuson J.K."/>
            <person name="James T.Y."/>
            <person name="O'Malley M.A."/>
            <person name="Stajich J.E."/>
            <person name="Spatafora J.W."/>
            <person name="Visel A."/>
            <person name="Grigoriev I.V."/>
        </authorList>
    </citation>
    <scope>NUCLEOTIDE SEQUENCE [LARGE SCALE GENOMIC DNA]</scope>
    <source>
        <strain evidence="2 3">PL171</strain>
    </source>
</reference>
<comment type="caution">
    <text evidence="2">The sequence shown here is derived from an EMBL/GenBank/DDBJ whole genome shotgun (WGS) entry which is preliminary data.</text>
</comment>
<organism evidence="2 3">
    <name type="scientific">Catenaria anguillulae PL171</name>
    <dbReference type="NCBI Taxonomy" id="765915"/>
    <lineage>
        <taxon>Eukaryota</taxon>
        <taxon>Fungi</taxon>
        <taxon>Fungi incertae sedis</taxon>
        <taxon>Blastocladiomycota</taxon>
        <taxon>Blastocladiomycetes</taxon>
        <taxon>Blastocladiales</taxon>
        <taxon>Catenariaceae</taxon>
        <taxon>Catenaria</taxon>
    </lineage>
</organism>
<protein>
    <submittedName>
        <fullName evidence="2">Uncharacterized protein</fullName>
    </submittedName>
</protein>
<proteinExistence type="predicted"/>
<feature type="non-terminal residue" evidence="2">
    <location>
        <position position="177"/>
    </location>
</feature>